<keyword evidence="6" id="KW-0548">Nucleotidyltransferase</keyword>
<dbReference type="SUPFAM" id="SSF55073">
    <property type="entry name" value="Nucleotide cyclase"/>
    <property type="match status" value="1"/>
</dbReference>
<dbReference type="Gene3D" id="3.30.70.270">
    <property type="match status" value="1"/>
</dbReference>
<dbReference type="GO" id="GO:0006355">
    <property type="term" value="P:regulation of DNA-templated transcription"/>
    <property type="evidence" value="ECO:0007669"/>
    <property type="project" value="InterPro"/>
</dbReference>
<dbReference type="PANTHER" id="PTHR44757">
    <property type="entry name" value="DIGUANYLATE CYCLASE DGCP"/>
    <property type="match status" value="1"/>
</dbReference>
<dbReference type="PROSITE" id="PS50113">
    <property type="entry name" value="PAC"/>
    <property type="match status" value="2"/>
</dbReference>
<sequence length="1501" mass="168519">MRHVVSPELRFLDGFLDTHMHPIKRTKWTINAIFFAAAMVVSGVVLFNAMTIRIAAVRTDLHNKALVAGKTVADGVAEQINTHFNVAPNRLLGTFAYARRDHTWVVTMRKRVKTKKRHVLGFVGAPFILSNLDSIRISPLIQAVVLSLPDGKTVSIWKGGHWNPPGTPLSSPVGEITLPVPGIPLMVKAQWDAATLNHLFWEDERPFLAAAFLLLLIIAAMYRGTQIAYRNLIRLQEYQAVALQVQQSLIKLQSPEEMYRLAVESIVQKTNAIGAYIAVPDAHTEYLQVTAVCADEPALEQSLTQLRISKDIAKTTPFGPPVHQALAEIQKTVPALQRIRRVMAYPVFTSDFVAPSAILVIGSDDPRHFNAALQNLQAQMVQSLGAALTLIRHQQQLMALSEKNEALVKNASDGIHVLDKNGVLLEASYQFCDMLGYVGDEMIGMHVAQWYVEENAGQLRESIAQQFATQEPLRFEARYRRKDGTIIDVEINGLPIQIQGQWVLFDSARAITERKVLEASLQQSLEHQQQLTNFNILLSEVNQAIARADCESVLLHDICMLAVQHTNMRLVWVGAPDAQGTFQILAQAGETAYLEGILISSRDDLPEGLGPVGRAWRAQEKIVGSAFSMGSDMAPWQERAARFGIEASATLPLYRGGELWALLSFYWGKKSRFDEDAQNILEELGRDIGFGLDRLDLARQEHESSAFNAALLNSLTVGVNVVRYPERVVERANARILEIYGISSMEEMVGHSAYEFHPDMETFQKVGEFSISVLAQGHGILRDVPYQRRDGTVIYIDLSGQKMRTRGGEPERIIWTHVDATERHWNEETIRQLNASQESLLANTITGINLVQYPERIIREVNQGFLAILGYQNAQDVLGHSTHEIYPDSENNQKMAQLAQEILARGGASLKDVAVKRRDGRMIYVDVSGQRLMTDPEHPLIVWTSIDVTERHQLMEDLSRQSSTDLLTALPNRRALDMEMDRAIARANRNQTLLAVCMVDLDSFKPVNDSYGHEAGDTVLVALGKRLKASLRKSDFVARLGGDEFVLLIEDLDHMNSLAPIMNKIGDIIREPIPLEDGQMVQVGLSMGVALYPFVDGDNSDMLFRLADQALYESKANKADRLQFWTIYGQETSKHFNRYQKLFRENGLRVFYQPVLDNRSRRIVGMEALARLQDTDGRIIAPMEFLPYFKEDDLYDLTWQVFSQTLADIQRIDAEGPEDLRLWASVNLHPSSLNERCLAYLQVALAENPINPERITFEILEGGEFLNTEDAVEQLEDLRALGVRIALDDVGSAYSSLLRLKILPVDEIKLDQGFVRTLEQRPEDLYFVIMMQHLAENFGVSLVVEGVETDDILDALTVLDVEIFQGYAIARPLPLEALLQFLKHSPPKTRCEHPTSLLGLYAELITHNSVFKNAIRQDPQLASYMPLANASTCHITKDLRRLGIAEGSTIDLLHRKYHQAMVAMNLRIIAAPKENDWSLVQTAERHLLDAVIAEYKKIKGN</sequence>
<dbReference type="InterPro" id="IPR000160">
    <property type="entry name" value="GGDEF_dom"/>
</dbReference>
<organism evidence="6">
    <name type="scientific">Acidithiobacillus ferrivorans</name>
    <dbReference type="NCBI Taxonomy" id="160808"/>
    <lineage>
        <taxon>Bacteria</taxon>
        <taxon>Pseudomonadati</taxon>
        <taxon>Pseudomonadota</taxon>
        <taxon>Acidithiobacillia</taxon>
        <taxon>Acidithiobacillales</taxon>
        <taxon>Acidithiobacillaceae</taxon>
        <taxon>Acidithiobacillus</taxon>
    </lineage>
</organism>
<dbReference type="SUPFAM" id="SSF55781">
    <property type="entry name" value="GAF domain-like"/>
    <property type="match status" value="2"/>
</dbReference>
<comment type="caution">
    <text evidence="6">The sequence shown here is derived from an EMBL/GenBank/DDBJ whole genome shotgun (WGS) entry which is preliminary data.</text>
</comment>
<keyword evidence="1" id="KW-0472">Membrane</keyword>
<dbReference type="InterPro" id="IPR001610">
    <property type="entry name" value="PAC"/>
</dbReference>
<dbReference type="Pfam" id="PF00989">
    <property type="entry name" value="PAS"/>
    <property type="match status" value="1"/>
</dbReference>
<dbReference type="GO" id="GO:0052621">
    <property type="term" value="F:diguanylate cyclase activity"/>
    <property type="evidence" value="ECO:0007669"/>
    <property type="project" value="UniProtKB-EC"/>
</dbReference>
<keyword evidence="6" id="KW-0808">Transferase</keyword>
<dbReference type="SMART" id="SM00086">
    <property type="entry name" value="PAC"/>
    <property type="match status" value="3"/>
</dbReference>
<dbReference type="InterPro" id="IPR029016">
    <property type="entry name" value="GAF-like_dom_sf"/>
</dbReference>
<dbReference type="SMART" id="SM00052">
    <property type="entry name" value="EAL"/>
    <property type="match status" value="1"/>
</dbReference>
<dbReference type="FunFam" id="3.30.70.270:FF:000001">
    <property type="entry name" value="Diguanylate cyclase domain protein"/>
    <property type="match status" value="1"/>
</dbReference>
<reference evidence="6" key="2">
    <citation type="submission" date="2014-07" db="EMBL/GenBank/DDBJ databases">
        <title>Initial genome analysis of the psychrotolerant acidophile Acidithiobacillus ferrivorans CF27: insights into iron and sulfur oxidation pathways and into biofilm formation.</title>
        <authorList>
            <person name="Talla E."/>
            <person name="Hedrich S."/>
            <person name="Mangenot S."/>
            <person name="Ji B."/>
            <person name="Johnson D.B."/>
            <person name="Barbe V."/>
            <person name="Bonnefoy V."/>
        </authorList>
    </citation>
    <scope>NUCLEOTIDE SEQUENCE [LARGE SCALE GENOMIC DNA]</scope>
    <source>
        <strain evidence="6">CF27</strain>
    </source>
</reference>
<evidence type="ECO:0000256" key="1">
    <source>
        <dbReference type="SAM" id="Phobius"/>
    </source>
</evidence>
<dbReference type="PROSITE" id="PS50887">
    <property type="entry name" value="GGDEF"/>
    <property type="match status" value="1"/>
</dbReference>
<dbReference type="Pfam" id="PF00990">
    <property type="entry name" value="GGDEF"/>
    <property type="match status" value="1"/>
</dbReference>
<feature type="domain" description="PAC" evidence="3">
    <location>
        <begin position="909"/>
        <end position="960"/>
    </location>
</feature>
<evidence type="ECO:0000259" key="3">
    <source>
        <dbReference type="PROSITE" id="PS50113"/>
    </source>
</evidence>
<dbReference type="PROSITE" id="PS50112">
    <property type="entry name" value="PAS"/>
    <property type="match status" value="1"/>
</dbReference>
<dbReference type="InterPro" id="IPR029787">
    <property type="entry name" value="Nucleotide_cyclase"/>
</dbReference>
<dbReference type="InterPro" id="IPR035919">
    <property type="entry name" value="EAL_sf"/>
</dbReference>
<protein>
    <submittedName>
        <fullName evidence="6">Putative Diguanylate cyclase</fullName>
        <ecNumber evidence="6">2.7.7.65</ecNumber>
    </submittedName>
</protein>
<dbReference type="CDD" id="cd01948">
    <property type="entry name" value="EAL"/>
    <property type="match status" value="1"/>
</dbReference>
<dbReference type="InterPro" id="IPR035965">
    <property type="entry name" value="PAS-like_dom_sf"/>
</dbReference>
<dbReference type="NCBIfam" id="TIGR00254">
    <property type="entry name" value="GGDEF"/>
    <property type="match status" value="1"/>
</dbReference>
<dbReference type="InterPro" id="IPR052155">
    <property type="entry name" value="Biofilm_reg_signaling"/>
</dbReference>
<feature type="domain" description="EAL" evidence="4">
    <location>
        <begin position="1132"/>
        <end position="1386"/>
    </location>
</feature>
<dbReference type="InterPro" id="IPR001633">
    <property type="entry name" value="EAL_dom"/>
</dbReference>
<dbReference type="Pfam" id="PF00563">
    <property type="entry name" value="EAL"/>
    <property type="match status" value="1"/>
</dbReference>
<dbReference type="PANTHER" id="PTHR44757:SF2">
    <property type="entry name" value="BIOFILM ARCHITECTURE MAINTENANCE PROTEIN MBAA"/>
    <property type="match status" value="1"/>
</dbReference>
<dbReference type="CDD" id="cd00130">
    <property type="entry name" value="PAS"/>
    <property type="match status" value="2"/>
</dbReference>
<dbReference type="InterPro" id="IPR000700">
    <property type="entry name" value="PAS-assoc_C"/>
</dbReference>
<dbReference type="SUPFAM" id="SSF141868">
    <property type="entry name" value="EAL domain-like"/>
    <property type="match status" value="1"/>
</dbReference>
<accession>A0A060UT44</accession>
<dbReference type="EC" id="2.7.7.65" evidence="6"/>
<evidence type="ECO:0000259" key="2">
    <source>
        <dbReference type="PROSITE" id="PS50112"/>
    </source>
</evidence>
<dbReference type="CDD" id="cd01949">
    <property type="entry name" value="GGDEF"/>
    <property type="match status" value="1"/>
</dbReference>
<proteinExistence type="predicted"/>
<dbReference type="SMART" id="SM00091">
    <property type="entry name" value="PAS"/>
    <property type="match status" value="3"/>
</dbReference>
<gene>
    <name evidence="6" type="ORF">AFERRI_560015</name>
</gene>
<reference evidence="6" key="1">
    <citation type="submission" date="2014-03" db="EMBL/GenBank/DDBJ databases">
        <authorList>
            <person name="Genoscope - CEA"/>
        </authorList>
    </citation>
    <scope>NUCLEOTIDE SEQUENCE [LARGE SCALE GENOMIC DNA]</scope>
    <source>
        <strain evidence="6">CF27</strain>
    </source>
</reference>
<evidence type="ECO:0000259" key="5">
    <source>
        <dbReference type="PROSITE" id="PS50887"/>
    </source>
</evidence>
<feature type="domain" description="PAC" evidence="3">
    <location>
        <begin position="780"/>
        <end position="832"/>
    </location>
</feature>
<evidence type="ECO:0000259" key="4">
    <source>
        <dbReference type="PROSITE" id="PS50883"/>
    </source>
</evidence>
<dbReference type="InterPro" id="IPR013767">
    <property type="entry name" value="PAS_fold"/>
</dbReference>
<dbReference type="EMBL" id="CCCS020000052">
    <property type="protein sequence ID" value="CDQ11466.1"/>
    <property type="molecule type" value="Genomic_DNA"/>
</dbReference>
<dbReference type="SUPFAM" id="SSF55785">
    <property type="entry name" value="PYP-like sensor domain (PAS domain)"/>
    <property type="match status" value="3"/>
</dbReference>
<dbReference type="InterPro" id="IPR043128">
    <property type="entry name" value="Rev_trsase/Diguanyl_cyclase"/>
</dbReference>
<dbReference type="SMART" id="SM00267">
    <property type="entry name" value="GGDEF"/>
    <property type="match status" value="1"/>
</dbReference>
<name>A0A060UT44_9PROT</name>
<keyword evidence="1" id="KW-1133">Transmembrane helix</keyword>
<feature type="domain" description="GGDEF" evidence="5">
    <location>
        <begin position="992"/>
        <end position="1127"/>
    </location>
</feature>
<feature type="domain" description="PAS" evidence="2">
    <location>
        <begin position="400"/>
        <end position="470"/>
    </location>
</feature>
<dbReference type="PROSITE" id="PS50883">
    <property type="entry name" value="EAL"/>
    <property type="match status" value="1"/>
</dbReference>
<dbReference type="NCBIfam" id="TIGR00229">
    <property type="entry name" value="sensory_box"/>
    <property type="match status" value="3"/>
</dbReference>
<dbReference type="InterPro" id="IPR000014">
    <property type="entry name" value="PAS"/>
</dbReference>
<dbReference type="Gene3D" id="3.20.20.450">
    <property type="entry name" value="EAL domain"/>
    <property type="match status" value="1"/>
</dbReference>
<keyword evidence="1" id="KW-0812">Transmembrane</keyword>
<feature type="transmembrane region" description="Helical" evidence="1">
    <location>
        <begin position="28"/>
        <end position="49"/>
    </location>
</feature>
<dbReference type="Pfam" id="PF13426">
    <property type="entry name" value="PAS_9"/>
    <property type="match status" value="2"/>
</dbReference>
<dbReference type="InterPro" id="IPR003018">
    <property type="entry name" value="GAF"/>
</dbReference>
<dbReference type="Gene3D" id="3.30.450.40">
    <property type="match status" value="2"/>
</dbReference>
<evidence type="ECO:0000313" key="6">
    <source>
        <dbReference type="EMBL" id="CDQ11466.1"/>
    </source>
</evidence>
<dbReference type="SMART" id="SM00065">
    <property type="entry name" value="GAF"/>
    <property type="match status" value="1"/>
</dbReference>
<dbReference type="Gene3D" id="3.30.450.20">
    <property type="entry name" value="PAS domain"/>
    <property type="match status" value="3"/>
</dbReference>
<dbReference type="Pfam" id="PF13185">
    <property type="entry name" value="GAF_2"/>
    <property type="match status" value="1"/>
</dbReference>